<reference evidence="3 4" key="1">
    <citation type="journal article" name="Sci. Rep.">
        <title>Telomere-to-telomere assembled and centromere annotated genomes of the two main subspecies of the button mushroom Agaricus bisporus reveal especially polymorphic chromosome ends.</title>
        <authorList>
            <person name="Sonnenberg A.S.M."/>
            <person name="Sedaghat-Telgerd N."/>
            <person name="Lavrijssen B."/>
            <person name="Ohm R.A."/>
            <person name="Hendrickx P.M."/>
            <person name="Scholtmeijer K."/>
            <person name="Baars J.J.P."/>
            <person name="van Peer A."/>
        </authorList>
    </citation>
    <scope>NUCLEOTIDE SEQUENCE [LARGE SCALE GENOMIC DNA]</scope>
    <source>
        <strain evidence="3 4">H119_p4</strain>
    </source>
</reference>
<organism evidence="3 4">
    <name type="scientific">Agaricus bisporus var. burnettii</name>
    <dbReference type="NCBI Taxonomy" id="192524"/>
    <lineage>
        <taxon>Eukaryota</taxon>
        <taxon>Fungi</taxon>
        <taxon>Dikarya</taxon>
        <taxon>Basidiomycota</taxon>
        <taxon>Agaricomycotina</taxon>
        <taxon>Agaricomycetes</taxon>
        <taxon>Agaricomycetidae</taxon>
        <taxon>Agaricales</taxon>
        <taxon>Agaricineae</taxon>
        <taxon>Agaricaceae</taxon>
        <taxon>Agaricus</taxon>
    </lineage>
</organism>
<feature type="transmembrane region" description="Helical" evidence="1">
    <location>
        <begin position="89"/>
        <end position="110"/>
    </location>
</feature>
<feature type="transmembrane region" description="Helical" evidence="1">
    <location>
        <begin position="122"/>
        <end position="145"/>
    </location>
</feature>
<feature type="transmembrane region" description="Helical" evidence="1">
    <location>
        <begin position="172"/>
        <end position="196"/>
    </location>
</feature>
<keyword evidence="1" id="KW-0472">Membrane</keyword>
<gene>
    <name evidence="3" type="ORF">Agabi119p4_11575</name>
</gene>
<feature type="transmembrane region" description="Helical" evidence="1">
    <location>
        <begin position="240"/>
        <end position="260"/>
    </location>
</feature>
<feature type="domain" description="DUF6533" evidence="2">
    <location>
        <begin position="25"/>
        <end position="67"/>
    </location>
</feature>
<dbReference type="EMBL" id="JABXXO010000016">
    <property type="protein sequence ID" value="KAF7759880.1"/>
    <property type="molecule type" value="Genomic_DNA"/>
</dbReference>
<name>A0A8H7EVU7_AGABI</name>
<dbReference type="Pfam" id="PF20151">
    <property type="entry name" value="DUF6533"/>
    <property type="match status" value="1"/>
</dbReference>
<dbReference type="InterPro" id="IPR045340">
    <property type="entry name" value="DUF6533"/>
</dbReference>
<sequence length="261" mass="29957">MADDDVVEVLKHLISKIRHINSTELAGTTLIVFDWILTFSSEVELIWKVKWNAIKVLYLITRYFPLAFIPLDLLYIFTGAFSIRGCVAVYNTIMIMYIISLLTAEFIFTIRTVAVWEKDKRVAYILFGTFSTMCMVIPTLIGIHLSKTTQELNGFKEVQGQCSPISDKSYKFLVATFTVTAAYDTTILMFMVIRALSTSRWRIDSYLFKTVYGDGIAFYIYIFGVSLVNIIFIFNTSGFFLLLQASFHSILACRVVLYIWQ</sequence>
<proteinExistence type="predicted"/>
<evidence type="ECO:0000259" key="2">
    <source>
        <dbReference type="Pfam" id="PF20151"/>
    </source>
</evidence>
<accession>A0A8H7EVU7</accession>
<protein>
    <recommendedName>
        <fullName evidence="2">DUF6533 domain-containing protein</fullName>
    </recommendedName>
</protein>
<dbReference type="AlphaFoldDB" id="A0A8H7EVU7"/>
<keyword evidence="1" id="KW-0812">Transmembrane</keyword>
<keyword evidence="1" id="KW-1133">Transmembrane helix</keyword>
<comment type="caution">
    <text evidence="3">The sequence shown here is derived from an EMBL/GenBank/DDBJ whole genome shotgun (WGS) entry which is preliminary data.</text>
</comment>
<evidence type="ECO:0000313" key="4">
    <source>
        <dbReference type="Proteomes" id="UP000629468"/>
    </source>
</evidence>
<dbReference type="Proteomes" id="UP000629468">
    <property type="component" value="Unassembled WGS sequence"/>
</dbReference>
<feature type="transmembrane region" description="Helical" evidence="1">
    <location>
        <begin position="216"/>
        <end position="234"/>
    </location>
</feature>
<feature type="transmembrane region" description="Helical" evidence="1">
    <location>
        <begin position="56"/>
        <end position="77"/>
    </location>
</feature>
<evidence type="ECO:0000313" key="3">
    <source>
        <dbReference type="EMBL" id="KAF7759880.1"/>
    </source>
</evidence>
<evidence type="ECO:0000256" key="1">
    <source>
        <dbReference type="SAM" id="Phobius"/>
    </source>
</evidence>